<name>A0ACC0GY52_9ERIC</name>
<dbReference type="EMBL" id="CM045764">
    <property type="protein sequence ID" value="KAI8006055.1"/>
    <property type="molecule type" value="Genomic_DNA"/>
</dbReference>
<organism evidence="1 2">
    <name type="scientific">Camellia lanceoleosa</name>
    <dbReference type="NCBI Taxonomy" id="1840588"/>
    <lineage>
        <taxon>Eukaryota</taxon>
        <taxon>Viridiplantae</taxon>
        <taxon>Streptophyta</taxon>
        <taxon>Embryophyta</taxon>
        <taxon>Tracheophyta</taxon>
        <taxon>Spermatophyta</taxon>
        <taxon>Magnoliopsida</taxon>
        <taxon>eudicotyledons</taxon>
        <taxon>Gunneridae</taxon>
        <taxon>Pentapetalae</taxon>
        <taxon>asterids</taxon>
        <taxon>Ericales</taxon>
        <taxon>Theaceae</taxon>
        <taxon>Camellia</taxon>
    </lineage>
</organism>
<sequence length="125" mass="13573">MGTESMGQEKVDQLSRNGGQDMVERVLGAKEKSNEWLSASAIKETVGVMGNPNVRESNVVRSILFSADFVLLSPCLCCYCDPSSVGCCSENRRSVYGLMLMSIICCFGCCWVVWAAAADFVVVLL</sequence>
<keyword evidence="2" id="KW-1185">Reference proteome</keyword>
<protein>
    <submittedName>
        <fullName evidence="1">Uncharacterized protein</fullName>
    </submittedName>
</protein>
<gene>
    <name evidence="1" type="ORF">LOK49_LG07G01388</name>
</gene>
<reference evidence="1 2" key="1">
    <citation type="journal article" date="2022" name="Plant J.">
        <title>Chromosome-level genome of Camellia lanceoleosa provides a valuable resource for understanding genome evolution and self-incompatibility.</title>
        <authorList>
            <person name="Gong W."/>
            <person name="Xiao S."/>
            <person name="Wang L."/>
            <person name="Liao Z."/>
            <person name="Chang Y."/>
            <person name="Mo W."/>
            <person name="Hu G."/>
            <person name="Li W."/>
            <person name="Zhao G."/>
            <person name="Zhu H."/>
            <person name="Hu X."/>
            <person name="Ji K."/>
            <person name="Xiang X."/>
            <person name="Song Q."/>
            <person name="Yuan D."/>
            <person name="Jin S."/>
            <person name="Zhang L."/>
        </authorList>
    </citation>
    <scope>NUCLEOTIDE SEQUENCE [LARGE SCALE GENOMIC DNA]</scope>
    <source>
        <strain evidence="1">SQ_2022a</strain>
    </source>
</reference>
<dbReference type="Proteomes" id="UP001060215">
    <property type="component" value="Chromosome 7"/>
</dbReference>
<evidence type="ECO:0000313" key="2">
    <source>
        <dbReference type="Proteomes" id="UP001060215"/>
    </source>
</evidence>
<evidence type="ECO:0000313" key="1">
    <source>
        <dbReference type="EMBL" id="KAI8006055.1"/>
    </source>
</evidence>
<proteinExistence type="predicted"/>
<comment type="caution">
    <text evidence="1">The sequence shown here is derived from an EMBL/GenBank/DDBJ whole genome shotgun (WGS) entry which is preliminary data.</text>
</comment>
<accession>A0ACC0GY52</accession>